<comment type="similarity">
    <text evidence="4">Belongs to the DHPS family.</text>
</comment>
<proteinExistence type="inferred from homology"/>
<organism evidence="14 15">
    <name type="scientific">Listeria grayi DSM 20601</name>
    <dbReference type="NCBI Taxonomy" id="525367"/>
    <lineage>
        <taxon>Bacteria</taxon>
        <taxon>Bacillati</taxon>
        <taxon>Bacillota</taxon>
        <taxon>Bacilli</taxon>
        <taxon>Bacillales</taxon>
        <taxon>Listeriaceae</taxon>
        <taxon>Listeria</taxon>
    </lineage>
</organism>
<evidence type="ECO:0000256" key="12">
    <source>
        <dbReference type="ARBA" id="ARBA00053449"/>
    </source>
</evidence>
<dbReference type="STRING" id="525367.HMPREF0556_10096"/>
<protein>
    <recommendedName>
        <fullName evidence="6">Dihydropteroate synthase</fullName>
        <ecNumber evidence="5">2.5.1.15</ecNumber>
    </recommendedName>
    <alternativeName>
        <fullName evidence="11">Dihydropteroate pyrophosphorylase</fullName>
    </alternativeName>
</protein>
<dbReference type="NCBIfam" id="TIGR01496">
    <property type="entry name" value="DHPS"/>
    <property type="match status" value="1"/>
</dbReference>
<keyword evidence="9" id="KW-0460">Magnesium</keyword>
<dbReference type="Proteomes" id="UP000010119">
    <property type="component" value="Unassembled WGS sequence"/>
</dbReference>
<dbReference type="Pfam" id="PF00809">
    <property type="entry name" value="Pterin_bind"/>
    <property type="match status" value="1"/>
</dbReference>
<keyword evidence="15" id="KW-1185">Reference proteome</keyword>
<dbReference type="PANTHER" id="PTHR20941">
    <property type="entry name" value="FOLATE SYNTHESIS PROTEINS"/>
    <property type="match status" value="1"/>
</dbReference>
<evidence type="ECO:0000256" key="8">
    <source>
        <dbReference type="ARBA" id="ARBA00022723"/>
    </source>
</evidence>
<keyword evidence="7 14" id="KW-0808">Transferase</keyword>
<evidence type="ECO:0000256" key="1">
    <source>
        <dbReference type="ARBA" id="ARBA00000012"/>
    </source>
</evidence>
<comment type="catalytic activity">
    <reaction evidence="1">
        <text>(7,8-dihydropterin-6-yl)methyl diphosphate + 4-aminobenzoate = 7,8-dihydropteroate + diphosphate</text>
        <dbReference type="Rhea" id="RHEA:19949"/>
        <dbReference type="ChEBI" id="CHEBI:17836"/>
        <dbReference type="ChEBI" id="CHEBI:17839"/>
        <dbReference type="ChEBI" id="CHEBI:33019"/>
        <dbReference type="ChEBI" id="CHEBI:72950"/>
        <dbReference type="EC" id="2.5.1.15"/>
    </reaction>
</comment>
<evidence type="ECO:0000256" key="4">
    <source>
        <dbReference type="ARBA" id="ARBA00009503"/>
    </source>
</evidence>
<dbReference type="eggNOG" id="COG0294">
    <property type="taxonomic scope" value="Bacteria"/>
</dbReference>
<dbReference type="SUPFAM" id="SSF51717">
    <property type="entry name" value="Dihydropteroate synthetase-like"/>
    <property type="match status" value="1"/>
</dbReference>
<evidence type="ECO:0000256" key="11">
    <source>
        <dbReference type="ARBA" id="ARBA00030193"/>
    </source>
</evidence>
<evidence type="ECO:0000256" key="3">
    <source>
        <dbReference type="ARBA" id="ARBA00004763"/>
    </source>
</evidence>
<dbReference type="InterPro" id="IPR000489">
    <property type="entry name" value="Pterin-binding_dom"/>
</dbReference>
<evidence type="ECO:0000256" key="10">
    <source>
        <dbReference type="ARBA" id="ARBA00022909"/>
    </source>
</evidence>
<comment type="function">
    <text evidence="12">Catalyzes the condensation of para-aminobenzoate (pABA) with 6-hydroxymethyl-7,8-dihydropterin diphosphate (DHPt-PP) to form 7,8-dihydropteroate (H2Pte), the immediate precursor of folate derivatives.</text>
</comment>
<dbReference type="GO" id="GO:0046872">
    <property type="term" value="F:metal ion binding"/>
    <property type="evidence" value="ECO:0007669"/>
    <property type="project" value="UniProtKB-KW"/>
</dbReference>
<dbReference type="PANTHER" id="PTHR20941:SF1">
    <property type="entry name" value="FOLIC ACID SYNTHESIS PROTEIN FOL1"/>
    <property type="match status" value="1"/>
</dbReference>
<dbReference type="UniPathway" id="UPA00077">
    <property type="reaction ID" value="UER00156"/>
</dbReference>
<feature type="domain" description="Pterin-binding" evidence="13">
    <location>
        <begin position="25"/>
        <end position="272"/>
    </location>
</feature>
<dbReference type="HOGENOM" id="CLU_008023_0_2_9"/>
<evidence type="ECO:0000256" key="9">
    <source>
        <dbReference type="ARBA" id="ARBA00022842"/>
    </source>
</evidence>
<dbReference type="GO" id="GO:0004156">
    <property type="term" value="F:dihydropteroate synthase activity"/>
    <property type="evidence" value="ECO:0007669"/>
    <property type="project" value="UniProtKB-EC"/>
</dbReference>
<evidence type="ECO:0000313" key="15">
    <source>
        <dbReference type="Proteomes" id="UP000010119"/>
    </source>
</evidence>
<dbReference type="EC" id="2.5.1.15" evidence="5"/>
<evidence type="ECO:0000256" key="2">
    <source>
        <dbReference type="ARBA" id="ARBA00001946"/>
    </source>
</evidence>
<dbReference type="Gene3D" id="3.20.20.20">
    <property type="entry name" value="Dihydropteroate synthase-like"/>
    <property type="match status" value="1"/>
</dbReference>
<sequence length="290" mass="31948">MLSAIIEKEIKRGSTVKQWQKTDETKVMGILNITPDSFSDGNKYIDLAAAVKQAESMVAAGASIIDVGGISTRPNFSEVDLEEERSRVIPVIEAIRKKFPEIWISIDTWRAETAEAAIVAGADLINDQWGGKQDPAILKVAATYNVPICLMHNRTNTDYDNFMEDVKRDLQESITLAKQAHIPDDHIILDPGFGFVKTPEQNLEVLRRIDEIVALGYEVLLGTSKKSTIGIVLDLPVEERSEGTGATIVYGITKGCKIVRVHDVLPMMRMVVMTDAILGNRSIGGERKNG</sequence>
<dbReference type="EMBL" id="ACCR02000002">
    <property type="protein sequence ID" value="EFI84897.1"/>
    <property type="molecule type" value="Genomic_DNA"/>
</dbReference>
<keyword evidence="8" id="KW-0479">Metal-binding</keyword>
<accession>D7UUH1</accession>
<dbReference type="PROSITE" id="PS00793">
    <property type="entry name" value="DHPS_2"/>
    <property type="match status" value="1"/>
</dbReference>
<dbReference type="InterPro" id="IPR045031">
    <property type="entry name" value="DHP_synth-like"/>
</dbReference>
<reference evidence="14" key="1">
    <citation type="submission" date="2010-06" db="EMBL/GenBank/DDBJ databases">
        <authorList>
            <person name="Muzny D."/>
            <person name="Qin X."/>
            <person name="Buhay C."/>
            <person name="Dugan-Rocha S."/>
            <person name="Ding Y."/>
            <person name="Chen G."/>
            <person name="Hawes A."/>
            <person name="Holder M."/>
            <person name="Jhangiani S."/>
            <person name="Johnson A."/>
            <person name="Khan Z."/>
            <person name="Li Z."/>
            <person name="Liu W."/>
            <person name="Liu X."/>
            <person name="Perez L."/>
            <person name="Shen H."/>
            <person name="Wang Q."/>
            <person name="Watt J."/>
            <person name="Xi L."/>
            <person name="Xin Y."/>
            <person name="Zhou J."/>
            <person name="Deng J."/>
            <person name="Jiang H."/>
            <person name="Liu Y."/>
            <person name="Qu J."/>
            <person name="Song X.-Z."/>
            <person name="Zhang L."/>
            <person name="Villasana D."/>
            <person name="Johnson A."/>
            <person name="Liu J."/>
            <person name="Liyanage D."/>
            <person name="Lorensuhewa L."/>
            <person name="Robinson T."/>
            <person name="Song A."/>
            <person name="Song B.-B."/>
            <person name="Dinh H."/>
            <person name="Thornton R."/>
            <person name="Coyle M."/>
            <person name="Francisco L."/>
            <person name="Jackson L."/>
            <person name="Javaid M."/>
            <person name="Korchina V."/>
            <person name="Kovar C."/>
            <person name="Mata R."/>
            <person name="Mathew T."/>
            <person name="Ngo R."/>
            <person name="Nguyen L."/>
            <person name="Nguyen N."/>
            <person name="Okwuonu G."/>
            <person name="Ongeri F."/>
            <person name="Pham C."/>
            <person name="Simmons D."/>
            <person name="Wilczek-Boney K."/>
            <person name="Hale W."/>
            <person name="Jakkamsetti A."/>
            <person name="Pham P."/>
            <person name="Ruth R."/>
            <person name="San Lucas F."/>
            <person name="Warren J."/>
            <person name="Zhang J."/>
            <person name="Zhao Z."/>
            <person name="Zhou C."/>
            <person name="Zhu D."/>
            <person name="Lee S."/>
            <person name="Bess C."/>
            <person name="Blankenburg K."/>
            <person name="Forbes L."/>
            <person name="Fu Q."/>
            <person name="Gubbala S."/>
            <person name="Hirani K."/>
            <person name="Jayaseelan J.C."/>
            <person name="Lara F."/>
            <person name="Munidasa M."/>
            <person name="Palculict T."/>
            <person name="Patil S."/>
            <person name="Pu L.-L."/>
            <person name="Saada N."/>
            <person name="Tang L."/>
            <person name="Weissenberger G."/>
            <person name="Zhu Y."/>
            <person name="Hemphill L."/>
            <person name="Shang Y."/>
            <person name="Youmans B."/>
            <person name="Ayvaz T."/>
            <person name="Ross M."/>
            <person name="Santibanez J."/>
            <person name="Aqrawi P."/>
            <person name="Gross S."/>
            <person name="Joshi V."/>
            <person name="Fowler G."/>
            <person name="Nazareth L."/>
            <person name="Reid J."/>
            <person name="Worley K."/>
            <person name="Petrosino J."/>
            <person name="Highlander S."/>
            <person name="Gibbs R."/>
        </authorList>
    </citation>
    <scope>NUCLEOTIDE SEQUENCE [LARGE SCALE GENOMIC DNA]</scope>
    <source>
        <strain evidence="14">DSM 20601</strain>
    </source>
</reference>
<dbReference type="InterPro" id="IPR011005">
    <property type="entry name" value="Dihydropteroate_synth-like_sf"/>
</dbReference>
<dbReference type="AlphaFoldDB" id="D7UUH1"/>
<dbReference type="InterPro" id="IPR006390">
    <property type="entry name" value="DHP_synth_dom"/>
</dbReference>
<dbReference type="GO" id="GO:0046654">
    <property type="term" value="P:tetrahydrofolate biosynthetic process"/>
    <property type="evidence" value="ECO:0007669"/>
    <property type="project" value="UniProtKB-UniPathway"/>
</dbReference>
<dbReference type="GO" id="GO:0005829">
    <property type="term" value="C:cytosol"/>
    <property type="evidence" value="ECO:0007669"/>
    <property type="project" value="TreeGrafter"/>
</dbReference>
<dbReference type="CDD" id="cd00739">
    <property type="entry name" value="DHPS"/>
    <property type="match status" value="1"/>
</dbReference>
<dbReference type="FunFam" id="3.20.20.20:FF:000006">
    <property type="entry name" value="Dihydropteroate synthase"/>
    <property type="match status" value="1"/>
</dbReference>
<evidence type="ECO:0000256" key="7">
    <source>
        <dbReference type="ARBA" id="ARBA00022679"/>
    </source>
</evidence>
<dbReference type="PROSITE" id="PS50972">
    <property type="entry name" value="PTERIN_BINDING"/>
    <property type="match status" value="1"/>
</dbReference>
<comment type="caution">
    <text evidence="14">The sequence shown here is derived from an EMBL/GenBank/DDBJ whole genome shotgun (WGS) entry which is preliminary data.</text>
</comment>
<evidence type="ECO:0000313" key="14">
    <source>
        <dbReference type="EMBL" id="EFI84897.1"/>
    </source>
</evidence>
<dbReference type="GO" id="GO:0046656">
    <property type="term" value="P:folic acid biosynthetic process"/>
    <property type="evidence" value="ECO:0007669"/>
    <property type="project" value="UniProtKB-KW"/>
</dbReference>
<keyword evidence="10" id="KW-0289">Folate biosynthesis</keyword>
<evidence type="ECO:0000256" key="5">
    <source>
        <dbReference type="ARBA" id="ARBA00012458"/>
    </source>
</evidence>
<evidence type="ECO:0000259" key="13">
    <source>
        <dbReference type="PROSITE" id="PS50972"/>
    </source>
</evidence>
<evidence type="ECO:0000256" key="6">
    <source>
        <dbReference type="ARBA" id="ARBA00016919"/>
    </source>
</evidence>
<name>D7UUH1_LISGR</name>
<comment type="cofactor">
    <cofactor evidence="2">
        <name>Mg(2+)</name>
        <dbReference type="ChEBI" id="CHEBI:18420"/>
    </cofactor>
</comment>
<comment type="pathway">
    <text evidence="3">Cofactor biosynthesis; tetrahydrofolate biosynthesis; 7,8-dihydrofolate from 2-amino-4-hydroxy-6-hydroxymethyl-7,8-dihydropteridine diphosphate and 4-aminobenzoate: step 1/2.</text>
</comment>
<gene>
    <name evidence="14" type="primary">folP</name>
    <name evidence="14" type="ORF">HMPREF0556_10096</name>
</gene>